<dbReference type="EC" id="1.2.1.88" evidence="2"/>
<dbReference type="PANTHER" id="PTHR42862">
    <property type="entry name" value="DELTA-1-PYRROLINE-5-CARBOXYLATE DEHYDROGENASE 1, ISOFORM A-RELATED"/>
    <property type="match status" value="1"/>
</dbReference>
<dbReference type="GO" id="GO:0009898">
    <property type="term" value="C:cytoplasmic side of plasma membrane"/>
    <property type="evidence" value="ECO:0007669"/>
    <property type="project" value="TreeGrafter"/>
</dbReference>
<keyword evidence="3 7" id="KW-0560">Oxidoreductase</keyword>
<protein>
    <recommendedName>
        <fullName evidence="2">L-glutamate gamma-semialdehyde dehydrogenase</fullName>
        <ecNumber evidence="2">1.2.1.88</ecNumber>
    </recommendedName>
</protein>
<dbReference type="PANTHER" id="PTHR42862:SF1">
    <property type="entry name" value="DELTA-1-PYRROLINE-5-CARBOXYLATE DEHYDROGENASE 2, ISOFORM A-RELATED"/>
    <property type="match status" value="1"/>
</dbReference>
<dbReference type="InterPro" id="IPR016163">
    <property type="entry name" value="Ald_DH_C"/>
</dbReference>
<comment type="pathway">
    <text evidence="1">Amino-acid degradation; L-proline degradation into L-glutamate; L-glutamate from L-proline: step 2/2.</text>
</comment>
<evidence type="ECO:0000256" key="2">
    <source>
        <dbReference type="ARBA" id="ARBA00012884"/>
    </source>
</evidence>
<dbReference type="PROSITE" id="PS00070">
    <property type="entry name" value="ALDEHYDE_DEHYDR_CYS"/>
    <property type="match status" value="1"/>
</dbReference>
<evidence type="ECO:0000256" key="1">
    <source>
        <dbReference type="ARBA" id="ARBA00004786"/>
    </source>
</evidence>
<evidence type="ECO:0000256" key="3">
    <source>
        <dbReference type="ARBA" id="ARBA00023002"/>
    </source>
</evidence>
<evidence type="ECO:0000259" key="6">
    <source>
        <dbReference type="Pfam" id="PF00171"/>
    </source>
</evidence>
<dbReference type="EMBL" id="LNQE01001332">
    <property type="protein sequence ID" value="KUG19063.1"/>
    <property type="molecule type" value="Genomic_DNA"/>
</dbReference>
<dbReference type="InterPro" id="IPR016161">
    <property type="entry name" value="Ald_DH/histidinol_DH"/>
</dbReference>
<organism evidence="7">
    <name type="scientific">hydrocarbon metagenome</name>
    <dbReference type="NCBI Taxonomy" id="938273"/>
    <lineage>
        <taxon>unclassified sequences</taxon>
        <taxon>metagenomes</taxon>
        <taxon>ecological metagenomes</taxon>
    </lineage>
</organism>
<gene>
    <name evidence="7" type="ORF">ASZ90_011220</name>
</gene>
<dbReference type="InterPro" id="IPR016160">
    <property type="entry name" value="Ald_DH_CS_CYS"/>
</dbReference>
<dbReference type="GO" id="GO:0010133">
    <property type="term" value="P:L-proline catabolic process to L-glutamate"/>
    <property type="evidence" value="ECO:0007669"/>
    <property type="project" value="TreeGrafter"/>
</dbReference>
<dbReference type="InterPro" id="IPR016162">
    <property type="entry name" value="Ald_DH_N"/>
</dbReference>
<dbReference type="AlphaFoldDB" id="A0A0W8FDW7"/>
<dbReference type="Pfam" id="PF00171">
    <property type="entry name" value="Aldedh"/>
    <property type="match status" value="1"/>
</dbReference>
<dbReference type="Gene3D" id="3.40.605.10">
    <property type="entry name" value="Aldehyde Dehydrogenase, Chain A, domain 1"/>
    <property type="match status" value="1"/>
</dbReference>
<evidence type="ECO:0000256" key="4">
    <source>
        <dbReference type="ARBA" id="ARBA00023027"/>
    </source>
</evidence>
<reference evidence="7" key="1">
    <citation type="journal article" date="2015" name="Proc. Natl. Acad. Sci. U.S.A.">
        <title>Networks of energetic and metabolic interactions define dynamics in microbial communities.</title>
        <authorList>
            <person name="Embree M."/>
            <person name="Liu J.K."/>
            <person name="Al-Bassam M.M."/>
            <person name="Zengler K."/>
        </authorList>
    </citation>
    <scope>NUCLEOTIDE SEQUENCE</scope>
</reference>
<comment type="caution">
    <text evidence="7">The sequence shown here is derived from an EMBL/GenBank/DDBJ whole genome shotgun (WGS) entry which is preliminary data.</text>
</comment>
<dbReference type="SUPFAM" id="SSF53720">
    <property type="entry name" value="ALDH-like"/>
    <property type="match status" value="1"/>
</dbReference>
<feature type="domain" description="Aldehyde dehydrogenase" evidence="6">
    <location>
        <begin position="43"/>
        <end position="509"/>
    </location>
</feature>
<name>A0A0W8FDW7_9ZZZZ</name>
<dbReference type="InterPro" id="IPR050485">
    <property type="entry name" value="Proline_metab_enzyme"/>
</dbReference>
<dbReference type="InterPro" id="IPR015590">
    <property type="entry name" value="Aldehyde_DH_dom"/>
</dbReference>
<proteinExistence type="predicted"/>
<sequence length="524" mass="56780">MTYVSLLSDESIHEEYEAALLSIEAELGQHHPIYIGERSIASEEEFEVRSPIDSDILIGYFQKGGREHALDAVGEAKRSFDTWSGVDWSDRMQKIRAAADTLEHRKYLLAALITYESGKNRFEAIAEVGEAIDMLRYYCDVYEQQEGYRISLPGSAPDERSRSVMKPHGTWVVISPFNFPLVLAAGACSAALLTGNTVVFKPTSETPFCGLKLYEAFVESGVMPGAINMVTGPGKTFGEAVVAHPDVDGIAFTGSKAVGMWLHRNFALKQPYPKPFIAEMGSKNPTIVTSSADLESAVEGVARAAFGYSGQKCSATSRVYVHISVAQQFTDALRARAEAMAVGDPRERDVFLGPLISQAALETYRESLDLAVRDGGTIISGGEVLSGGLYDGGHYVTPTIVAGLPEGHRIFKEELFVPLVSLGTFNTFEEALFLANSTDYGLTAGIFSGDTEEIGRFFRYIRFGVCYANRKGGATTGAWPGSQPFGGWKASGSTGRAVGGPYYLISFMREQAQTIAGERSTEGL</sequence>
<comment type="catalytic activity">
    <reaction evidence="5">
        <text>L-glutamate 5-semialdehyde + NAD(+) + H2O = L-glutamate + NADH + 2 H(+)</text>
        <dbReference type="Rhea" id="RHEA:30235"/>
        <dbReference type="ChEBI" id="CHEBI:15377"/>
        <dbReference type="ChEBI" id="CHEBI:15378"/>
        <dbReference type="ChEBI" id="CHEBI:29985"/>
        <dbReference type="ChEBI" id="CHEBI:57540"/>
        <dbReference type="ChEBI" id="CHEBI:57945"/>
        <dbReference type="ChEBI" id="CHEBI:58066"/>
        <dbReference type="EC" id="1.2.1.88"/>
    </reaction>
</comment>
<evidence type="ECO:0000256" key="5">
    <source>
        <dbReference type="ARBA" id="ARBA00048142"/>
    </source>
</evidence>
<keyword evidence="4" id="KW-0520">NAD</keyword>
<dbReference type="Gene3D" id="3.40.309.10">
    <property type="entry name" value="Aldehyde Dehydrogenase, Chain A, domain 2"/>
    <property type="match status" value="1"/>
</dbReference>
<evidence type="ECO:0000313" key="7">
    <source>
        <dbReference type="EMBL" id="KUG19063.1"/>
    </source>
</evidence>
<accession>A0A0W8FDW7</accession>
<dbReference type="GO" id="GO:0003842">
    <property type="term" value="F:L-glutamate gamma-semialdehyde dehydrogenase activity"/>
    <property type="evidence" value="ECO:0007669"/>
    <property type="project" value="UniProtKB-EC"/>
</dbReference>